<keyword evidence="7" id="KW-0598">Phosphotransferase system</keyword>
<dbReference type="STRING" id="574376.BAMA_00960"/>
<dbReference type="eggNOG" id="COG1440">
    <property type="taxonomic scope" value="Bacteria"/>
</dbReference>
<keyword evidence="8" id="KW-0418">Kinase</keyword>
<name>A0A073K4E6_9BACI</name>
<dbReference type="OrthoDB" id="9808134at2"/>
<keyword evidence="3" id="KW-0963">Cytoplasm</keyword>
<dbReference type="PANTHER" id="PTHR34581:SF2">
    <property type="entry name" value="PTS SYSTEM N,N'-DIACETYLCHITOBIOSE-SPECIFIC EIIB COMPONENT"/>
    <property type="match status" value="1"/>
</dbReference>
<keyword evidence="6" id="KW-0808">Transferase</keyword>
<keyword evidence="2" id="KW-0813">Transport</keyword>
<organism evidence="11 12">
    <name type="scientific">Bacillus manliponensis</name>
    <dbReference type="NCBI Taxonomy" id="574376"/>
    <lineage>
        <taxon>Bacteria</taxon>
        <taxon>Bacillati</taxon>
        <taxon>Bacillota</taxon>
        <taxon>Bacilli</taxon>
        <taxon>Bacillales</taxon>
        <taxon>Bacillaceae</taxon>
        <taxon>Bacillus</taxon>
        <taxon>Bacillus cereus group</taxon>
    </lineage>
</organism>
<dbReference type="CDD" id="cd05564">
    <property type="entry name" value="PTS_IIB_chitobiose_lichenan"/>
    <property type="match status" value="1"/>
</dbReference>
<dbReference type="GO" id="GO:0008982">
    <property type="term" value="F:protein-N(PI)-phosphohistidine-sugar phosphotransferase activity"/>
    <property type="evidence" value="ECO:0007669"/>
    <property type="project" value="InterPro"/>
</dbReference>
<dbReference type="PANTHER" id="PTHR34581">
    <property type="entry name" value="PTS SYSTEM N,N'-DIACETYLCHITOBIOSE-SPECIFIC EIIB COMPONENT"/>
    <property type="match status" value="1"/>
</dbReference>
<dbReference type="AlphaFoldDB" id="A0A073K4E6"/>
<evidence type="ECO:0000256" key="2">
    <source>
        <dbReference type="ARBA" id="ARBA00022448"/>
    </source>
</evidence>
<reference evidence="11 12" key="1">
    <citation type="submission" date="2014-06" db="EMBL/GenBank/DDBJ databases">
        <title>Draft genome sequence of Bacillus manliponensis JCM 15802 (MCCC 1A00708).</title>
        <authorList>
            <person name="Lai Q."/>
            <person name="Liu Y."/>
            <person name="Shao Z."/>
        </authorList>
    </citation>
    <scope>NUCLEOTIDE SEQUENCE [LARGE SCALE GENOMIC DNA]</scope>
    <source>
        <strain evidence="11 12">JCM 15802</strain>
    </source>
</reference>
<dbReference type="GO" id="GO:0009401">
    <property type="term" value="P:phosphoenolpyruvate-dependent sugar phosphotransferase system"/>
    <property type="evidence" value="ECO:0007669"/>
    <property type="project" value="UniProtKB-KW"/>
</dbReference>
<dbReference type="RefSeq" id="WP_034635176.1">
    <property type="nucleotide sequence ID" value="NZ_CBCSJC010000002.1"/>
</dbReference>
<evidence type="ECO:0000259" key="10">
    <source>
        <dbReference type="PROSITE" id="PS51100"/>
    </source>
</evidence>
<comment type="subcellular location">
    <subcellularLocation>
        <location evidence="1">Cytoplasm</location>
    </subcellularLocation>
</comment>
<evidence type="ECO:0000256" key="9">
    <source>
        <dbReference type="PROSITE-ProRule" id="PRU00423"/>
    </source>
</evidence>
<dbReference type="EMBL" id="JOTN01000001">
    <property type="protein sequence ID" value="KEK21370.1"/>
    <property type="molecule type" value="Genomic_DNA"/>
</dbReference>
<dbReference type="PROSITE" id="PS51100">
    <property type="entry name" value="PTS_EIIB_TYPE_3"/>
    <property type="match status" value="1"/>
</dbReference>
<gene>
    <name evidence="11" type="ORF">BAMA_00960</name>
</gene>
<protein>
    <submittedName>
        <fullName evidence="11">PTS chitobiose transporter subunit IIB</fullName>
    </submittedName>
</protein>
<comment type="caution">
    <text evidence="11">The sequence shown here is derived from an EMBL/GenBank/DDBJ whole genome shotgun (WGS) entry which is preliminary data.</text>
</comment>
<dbReference type="GO" id="GO:0005737">
    <property type="term" value="C:cytoplasm"/>
    <property type="evidence" value="ECO:0007669"/>
    <property type="project" value="UniProtKB-SubCell"/>
</dbReference>
<evidence type="ECO:0000256" key="3">
    <source>
        <dbReference type="ARBA" id="ARBA00022490"/>
    </source>
</evidence>
<evidence type="ECO:0000256" key="7">
    <source>
        <dbReference type="ARBA" id="ARBA00022683"/>
    </source>
</evidence>
<dbReference type="GO" id="GO:0016301">
    <property type="term" value="F:kinase activity"/>
    <property type="evidence" value="ECO:0007669"/>
    <property type="project" value="UniProtKB-KW"/>
</dbReference>
<evidence type="ECO:0000256" key="4">
    <source>
        <dbReference type="ARBA" id="ARBA00022553"/>
    </source>
</evidence>
<dbReference type="InterPro" id="IPR003501">
    <property type="entry name" value="PTS_EIIB_2/3"/>
</dbReference>
<dbReference type="Pfam" id="PF02302">
    <property type="entry name" value="PTS_IIB"/>
    <property type="match status" value="1"/>
</dbReference>
<evidence type="ECO:0000256" key="8">
    <source>
        <dbReference type="ARBA" id="ARBA00022777"/>
    </source>
</evidence>
<evidence type="ECO:0000313" key="12">
    <source>
        <dbReference type="Proteomes" id="UP000027822"/>
    </source>
</evidence>
<keyword evidence="12" id="KW-1185">Reference proteome</keyword>
<feature type="modified residue" description="Phosphocysteine; by EIIA" evidence="9">
    <location>
        <position position="7"/>
    </location>
</feature>
<dbReference type="InterPro" id="IPR051819">
    <property type="entry name" value="PTS_sugar-specific_EIIB"/>
</dbReference>
<proteinExistence type="predicted"/>
<evidence type="ECO:0000256" key="5">
    <source>
        <dbReference type="ARBA" id="ARBA00022597"/>
    </source>
</evidence>
<evidence type="ECO:0000313" key="11">
    <source>
        <dbReference type="EMBL" id="KEK21370.1"/>
    </source>
</evidence>
<evidence type="ECO:0000256" key="1">
    <source>
        <dbReference type="ARBA" id="ARBA00004496"/>
    </source>
</evidence>
<dbReference type="Gene3D" id="3.40.50.2300">
    <property type="match status" value="1"/>
</dbReference>
<dbReference type="InterPro" id="IPR013012">
    <property type="entry name" value="PTS_EIIB_3"/>
</dbReference>
<dbReference type="InterPro" id="IPR036095">
    <property type="entry name" value="PTS_EIIB-like_sf"/>
</dbReference>
<dbReference type="FunFam" id="3.40.50.2300:FF:000017">
    <property type="entry name" value="PTS sugar transporter subunit IIB"/>
    <property type="match status" value="1"/>
</dbReference>
<dbReference type="Proteomes" id="UP000027822">
    <property type="component" value="Unassembled WGS sequence"/>
</dbReference>
<keyword evidence="4" id="KW-0597">Phosphoprotein</keyword>
<sequence length="100" mass="10775">MNILLCCSAGMSTSMLVTKMEAAAKARGLEGKIWAVSGDAVKNNIDEADVLLLGPQVRYMLSSLKPLADERNIGIDVINAMHYGMMNGEAVLDYALTLKK</sequence>
<keyword evidence="5" id="KW-0762">Sugar transport</keyword>
<accession>A0A073K4E6</accession>
<feature type="domain" description="PTS EIIB type-3" evidence="10">
    <location>
        <begin position="1"/>
        <end position="100"/>
    </location>
</feature>
<dbReference type="SUPFAM" id="SSF52794">
    <property type="entry name" value="PTS system IIB component-like"/>
    <property type="match status" value="1"/>
</dbReference>
<evidence type="ECO:0000256" key="6">
    <source>
        <dbReference type="ARBA" id="ARBA00022679"/>
    </source>
</evidence>